<dbReference type="AlphaFoldDB" id="C1MI89"/>
<dbReference type="Proteomes" id="UP000001876">
    <property type="component" value="Unassembled WGS sequence"/>
</dbReference>
<feature type="compositionally biased region" description="Basic and acidic residues" evidence="1">
    <location>
        <begin position="326"/>
        <end position="337"/>
    </location>
</feature>
<feature type="transmembrane region" description="Helical" evidence="2">
    <location>
        <begin position="362"/>
        <end position="384"/>
    </location>
</feature>
<dbReference type="InterPro" id="IPR029000">
    <property type="entry name" value="Cyclophilin-like_dom_sf"/>
</dbReference>
<protein>
    <submittedName>
        <fullName evidence="3">Predicted protein</fullName>
    </submittedName>
</protein>
<dbReference type="KEGG" id="mpp:MICPUCDRAFT_61552"/>
<accession>C1MI89</accession>
<feature type="compositionally biased region" description="Low complexity" evidence="1">
    <location>
        <begin position="483"/>
        <end position="555"/>
    </location>
</feature>
<dbReference type="eggNOG" id="ENOG502SABR">
    <property type="taxonomic scope" value="Eukaryota"/>
</dbReference>
<feature type="compositionally biased region" description="Pro residues" evidence="1">
    <location>
        <begin position="196"/>
        <end position="208"/>
    </location>
</feature>
<feature type="region of interest" description="Disordered" evidence="1">
    <location>
        <begin position="194"/>
        <end position="244"/>
    </location>
</feature>
<keyword evidence="2" id="KW-0472">Membrane</keyword>
<evidence type="ECO:0000313" key="4">
    <source>
        <dbReference type="Proteomes" id="UP000001876"/>
    </source>
</evidence>
<dbReference type="Gene3D" id="2.40.100.10">
    <property type="entry name" value="Cyclophilin-like"/>
    <property type="match status" value="1"/>
</dbReference>
<feature type="compositionally biased region" description="Low complexity" evidence="1">
    <location>
        <begin position="209"/>
        <end position="219"/>
    </location>
</feature>
<dbReference type="InterPro" id="IPR019639">
    <property type="entry name" value="DUF2505"/>
</dbReference>
<dbReference type="OrthoDB" id="532384at2759"/>
<keyword evidence="4" id="KW-1185">Reference proteome</keyword>
<dbReference type="GeneID" id="9680954"/>
<name>C1MI89_MICPC</name>
<reference evidence="3 4" key="1">
    <citation type="journal article" date="2009" name="Science">
        <title>Green evolution and dynamic adaptations revealed by genomes of the marine picoeukaryotes Micromonas.</title>
        <authorList>
            <person name="Worden A.Z."/>
            <person name="Lee J.H."/>
            <person name="Mock T."/>
            <person name="Rouze P."/>
            <person name="Simmons M.P."/>
            <person name="Aerts A.L."/>
            <person name="Allen A.E."/>
            <person name="Cuvelier M.L."/>
            <person name="Derelle E."/>
            <person name="Everett M.V."/>
            <person name="Foulon E."/>
            <person name="Grimwood J."/>
            <person name="Gundlach H."/>
            <person name="Henrissat B."/>
            <person name="Napoli C."/>
            <person name="McDonald S.M."/>
            <person name="Parker M.S."/>
            <person name="Rombauts S."/>
            <person name="Salamov A."/>
            <person name="Von Dassow P."/>
            <person name="Badger J.H."/>
            <person name="Coutinho P.M."/>
            <person name="Demir E."/>
            <person name="Dubchak I."/>
            <person name="Gentemann C."/>
            <person name="Eikrem W."/>
            <person name="Gready J.E."/>
            <person name="John U."/>
            <person name="Lanier W."/>
            <person name="Lindquist E.A."/>
            <person name="Lucas S."/>
            <person name="Mayer K.F."/>
            <person name="Moreau H."/>
            <person name="Not F."/>
            <person name="Otillar R."/>
            <person name="Panaud O."/>
            <person name="Pangilinan J."/>
            <person name="Paulsen I."/>
            <person name="Piegu B."/>
            <person name="Poliakov A."/>
            <person name="Robbens S."/>
            <person name="Schmutz J."/>
            <person name="Toulza E."/>
            <person name="Wyss T."/>
            <person name="Zelensky A."/>
            <person name="Zhou K."/>
            <person name="Armbrust E.V."/>
            <person name="Bhattacharya D."/>
            <person name="Goodenough U.W."/>
            <person name="Van de Peer Y."/>
            <person name="Grigoriev I.V."/>
        </authorList>
    </citation>
    <scope>NUCLEOTIDE SEQUENCE [LARGE SCALE GENOMIC DNA]</scope>
    <source>
        <strain evidence="3 4">CCMP1545</strain>
    </source>
</reference>
<keyword evidence="2" id="KW-1133">Transmembrane helix</keyword>
<dbReference type="SUPFAM" id="SSF50891">
    <property type="entry name" value="Cyclophilin-like"/>
    <property type="match status" value="1"/>
</dbReference>
<proteinExistence type="predicted"/>
<dbReference type="OMA" id="CACACEE"/>
<dbReference type="STRING" id="564608.C1MI89"/>
<dbReference type="RefSeq" id="XP_003055085.1">
    <property type="nucleotide sequence ID" value="XM_003055039.1"/>
</dbReference>
<dbReference type="EMBL" id="GG663735">
    <property type="protein sequence ID" value="EEH60337.1"/>
    <property type="molecule type" value="Genomic_DNA"/>
</dbReference>
<dbReference type="PANTHER" id="PTHR46873:SF1">
    <property type="entry name" value="EXPRESSED PROTEIN"/>
    <property type="match status" value="1"/>
</dbReference>
<dbReference type="Pfam" id="PF10698">
    <property type="entry name" value="DUF2505"/>
    <property type="match status" value="1"/>
</dbReference>
<evidence type="ECO:0000256" key="2">
    <source>
        <dbReference type="SAM" id="Phobius"/>
    </source>
</evidence>
<evidence type="ECO:0000313" key="3">
    <source>
        <dbReference type="EMBL" id="EEH60337.1"/>
    </source>
</evidence>
<feature type="region of interest" description="Disordered" evidence="1">
    <location>
        <begin position="326"/>
        <end position="345"/>
    </location>
</feature>
<keyword evidence="2" id="KW-0812">Transmembrane</keyword>
<feature type="region of interest" description="Disordered" evidence="1">
    <location>
        <begin position="431"/>
        <end position="561"/>
    </location>
</feature>
<organism evidence="4">
    <name type="scientific">Micromonas pusilla (strain CCMP1545)</name>
    <name type="common">Picoplanktonic green alga</name>
    <dbReference type="NCBI Taxonomy" id="564608"/>
    <lineage>
        <taxon>Eukaryota</taxon>
        <taxon>Viridiplantae</taxon>
        <taxon>Chlorophyta</taxon>
        <taxon>Mamiellophyceae</taxon>
        <taxon>Mamiellales</taxon>
        <taxon>Mamiellaceae</taxon>
        <taxon>Micromonas</taxon>
    </lineage>
</organism>
<dbReference type="PANTHER" id="PTHR46873">
    <property type="entry name" value="EXPRESSED PROTEIN"/>
    <property type="match status" value="1"/>
</dbReference>
<feature type="compositionally biased region" description="Basic and acidic residues" evidence="1">
    <location>
        <begin position="442"/>
        <end position="457"/>
    </location>
</feature>
<gene>
    <name evidence="3" type="ORF">MICPUCDRAFT_61552</name>
</gene>
<sequence length="799" mass="83846">MVVFDVVVEIPGVSAAEYLREKASEPYKAYHQRACGILEQRRLSERVGADGLVTTVTRTVPTIHIPWALRRAILGNKRVEFVDTRTWVHGAHLTPPFEQSFHTTNNISASCVVDGTITVTDAAPSASNAVGGGGVNGGGARCVIRARGECVVAVTGLGTQIEHVIVNNLKQSYARQPEVMTHWLHMRRNGIDPNLAPMPPLSTPPEPAPSASDPAASEPPGRRISPAGGVRSPPKVIGAGGIGGGGVPAPAELRLRHHGSDHTAVDVGGDFGVGGVDADVGASKPTPSTSRRGRALVGSRGAERGLLNRRGRERLPSVDVADVDDGRGWDDKYDHGRRSPPSPLSPRHRWVWRRMGMSKLTFFVLLGAACAFLSLAALFVSHLAERGAASTAPKVTPPKVTGGFAGAVIGGAFGDELATRTRERVARIGREEMARRAATAESKSDGGYRRHDVRNEFELPPAPDAGAVKAPRVAETAGTRVSGPTTSAPTRGGTRAAAAGAGSGTAAAAAAATGPTGTTGTTGTTGPTGTTGTTTRSKTPPTTTTANAALTPPKTAARKTHPHEPCADERREECEHWACFGECLKNPKFMRKSCPCACEAAANEAAAEVDKRRVAFEDPAVASTATWKGVALGVDWTDVRGDRRAARVRIVLNRTDAPTATAAVLDAVRESACAPGKICGGAACHIHRVEPTHGLVQGNLKGLGKAGGKFGARTEGTRTWTRGTAGYIPGGDNLLIATSDHKEWDPSFTAFGEVVDEDMAVLDELLDLPTEPFEHPEFKTIMAMLKTKVRFTLEGAADV</sequence>
<evidence type="ECO:0000256" key="1">
    <source>
        <dbReference type="SAM" id="MobiDB-lite"/>
    </source>
</evidence>
<feature type="region of interest" description="Disordered" evidence="1">
    <location>
        <begin position="276"/>
        <end position="321"/>
    </location>
</feature>